<evidence type="ECO:0000313" key="5">
    <source>
        <dbReference type="Proteomes" id="UP001190825"/>
    </source>
</evidence>
<dbReference type="GeneID" id="61613910"/>
<reference evidence="4" key="3">
    <citation type="submission" date="2019-06" db="EMBL/GenBank/DDBJ databases">
        <authorList>
            <person name="Le Quere A."/>
            <person name="Colella S."/>
        </authorList>
    </citation>
    <scope>NUCLEOTIDE SEQUENCE</scope>
    <source>
        <strain evidence="4">EmedicaeMD41</strain>
    </source>
</reference>
<sequence length="68" mass="7196">MNTLIYLIPVALSLGGLGLVAFLWALKSGQYEDLDGASWRILDDGDGEGDSSQASCLTKINLPKPTEG</sequence>
<keyword evidence="5" id="KW-1185">Reference proteome</keyword>
<evidence type="ECO:0000313" key="4">
    <source>
        <dbReference type="EMBL" id="VTZ59533.1"/>
    </source>
</evidence>
<feature type="region of interest" description="Disordered" evidence="1">
    <location>
        <begin position="45"/>
        <end position="68"/>
    </location>
</feature>
<keyword evidence="2" id="KW-0472">Membrane</keyword>
<dbReference type="OMA" id="AWLIPCA"/>
<dbReference type="NCBIfam" id="TIGR00847">
    <property type="entry name" value="ccoS"/>
    <property type="match status" value="1"/>
</dbReference>
<organism evidence="4">
    <name type="scientific">Sinorhizobium medicae</name>
    <dbReference type="NCBI Taxonomy" id="110321"/>
    <lineage>
        <taxon>Bacteria</taxon>
        <taxon>Pseudomonadati</taxon>
        <taxon>Pseudomonadota</taxon>
        <taxon>Alphaproteobacteria</taxon>
        <taxon>Hyphomicrobiales</taxon>
        <taxon>Rhizobiaceae</taxon>
        <taxon>Sinorhizobium/Ensifer group</taxon>
        <taxon>Sinorhizobium</taxon>
    </lineage>
</organism>
<dbReference type="Proteomes" id="UP001190825">
    <property type="component" value="Unassembled WGS sequence"/>
</dbReference>
<feature type="transmembrane region" description="Helical" evidence="2">
    <location>
        <begin position="6"/>
        <end position="26"/>
    </location>
</feature>
<dbReference type="RefSeq" id="WP_011970728.1">
    <property type="nucleotide sequence ID" value="NZ_CABFNB010000012.1"/>
</dbReference>
<dbReference type="InterPro" id="IPR004714">
    <property type="entry name" value="Cyt_oxidase_maturation_cbb3"/>
</dbReference>
<keyword evidence="2" id="KW-1133">Transmembrane helix</keyword>
<proteinExistence type="predicted"/>
<evidence type="ECO:0000256" key="1">
    <source>
        <dbReference type="SAM" id="MobiDB-lite"/>
    </source>
</evidence>
<dbReference type="Pfam" id="PF03597">
    <property type="entry name" value="FixS"/>
    <property type="match status" value="1"/>
</dbReference>
<dbReference type="PANTHER" id="PTHR41532:SF1">
    <property type="entry name" value="FIXS PROTEIN"/>
    <property type="match status" value="1"/>
</dbReference>
<dbReference type="PANTHER" id="PTHR41532">
    <property type="entry name" value="FIXS PROTEIN"/>
    <property type="match status" value="1"/>
</dbReference>
<accession>A0A508WQK8</accession>
<dbReference type="EMBL" id="CABFNB010000012">
    <property type="protein sequence ID" value="VTZ59533.1"/>
    <property type="molecule type" value="Genomic_DNA"/>
</dbReference>
<dbReference type="Proteomes" id="UP000507954">
    <property type="component" value="Unassembled WGS sequence"/>
</dbReference>
<dbReference type="AlphaFoldDB" id="A0A508WQK8"/>
<gene>
    <name evidence="3" type="ORF">BMJ33_21395</name>
    <name evidence="4" type="ORF">EMEDMD4_1090015</name>
</gene>
<reference evidence="3 5" key="2">
    <citation type="journal article" date="2018" name="FEMS Microbiol. Ecol.">
        <title>Co-invading symbiotic mutualists of Medicago polymorpha retain high ancestral diversity and contain diverse accessory genomes.</title>
        <authorList>
            <person name="Porter S.S."/>
            <person name="Faber-Hammond J.J."/>
            <person name="Friesen M.L."/>
        </authorList>
    </citation>
    <scope>NUCLEOTIDE SEQUENCE [LARGE SCALE GENOMIC DNA]</scope>
    <source>
        <strain evidence="3 5">Str16</strain>
    </source>
</reference>
<evidence type="ECO:0000256" key="2">
    <source>
        <dbReference type="SAM" id="Phobius"/>
    </source>
</evidence>
<reference evidence="3" key="1">
    <citation type="submission" date="2017-04" db="EMBL/GenBank/DDBJ databases">
        <authorList>
            <person name="Porter S."/>
            <person name="Friesen M.L."/>
            <person name="Faber-Hammond J."/>
        </authorList>
    </citation>
    <scope>NUCLEOTIDE SEQUENCE</scope>
    <source>
        <strain evidence="3">Str16</strain>
    </source>
</reference>
<evidence type="ECO:0000313" key="3">
    <source>
        <dbReference type="EMBL" id="PLU00247.1"/>
    </source>
</evidence>
<name>A0A508WQK8_9HYPH</name>
<keyword evidence="2" id="KW-0812">Transmembrane</keyword>
<protein>
    <submittedName>
        <fullName evidence="3">Cbb3-type cytochrome oxidase assembly protein CcoS</fullName>
    </submittedName>
    <submittedName>
        <fullName evidence="4">Cytochrome oxidase maturation protein, cbb3-type</fullName>
    </submittedName>
</protein>
<dbReference type="EMBL" id="NBUC01000106">
    <property type="protein sequence ID" value="PLU00247.1"/>
    <property type="molecule type" value="Genomic_DNA"/>
</dbReference>